<dbReference type="EMBL" id="ML976754">
    <property type="protein sequence ID" value="KAF1965845.1"/>
    <property type="molecule type" value="Genomic_DNA"/>
</dbReference>
<dbReference type="AlphaFoldDB" id="A0A6A5ULX4"/>
<name>A0A6A5ULX4_9PLEO</name>
<keyword evidence="2" id="KW-1185">Reference proteome</keyword>
<proteinExistence type="predicted"/>
<accession>A0A6A5ULX4</accession>
<dbReference type="Proteomes" id="UP000800036">
    <property type="component" value="Unassembled WGS sequence"/>
</dbReference>
<reference evidence="1" key="1">
    <citation type="journal article" date="2020" name="Stud. Mycol.">
        <title>101 Dothideomycetes genomes: a test case for predicting lifestyles and emergence of pathogens.</title>
        <authorList>
            <person name="Haridas S."/>
            <person name="Albert R."/>
            <person name="Binder M."/>
            <person name="Bloem J."/>
            <person name="Labutti K."/>
            <person name="Salamov A."/>
            <person name="Andreopoulos B."/>
            <person name="Baker S."/>
            <person name="Barry K."/>
            <person name="Bills G."/>
            <person name="Bluhm B."/>
            <person name="Cannon C."/>
            <person name="Castanera R."/>
            <person name="Culley D."/>
            <person name="Daum C."/>
            <person name="Ezra D."/>
            <person name="Gonzalez J."/>
            <person name="Henrissat B."/>
            <person name="Kuo A."/>
            <person name="Liang C."/>
            <person name="Lipzen A."/>
            <person name="Lutzoni F."/>
            <person name="Magnuson J."/>
            <person name="Mondo S."/>
            <person name="Nolan M."/>
            <person name="Ohm R."/>
            <person name="Pangilinan J."/>
            <person name="Park H.-J."/>
            <person name="Ramirez L."/>
            <person name="Alfaro M."/>
            <person name="Sun H."/>
            <person name="Tritt A."/>
            <person name="Yoshinaga Y."/>
            <person name="Zwiers L.-H."/>
            <person name="Turgeon B."/>
            <person name="Goodwin S."/>
            <person name="Spatafora J."/>
            <person name="Crous P."/>
            <person name="Grigoriev I."/>
        </authorList>
    </citation>
    <scope>NUCLEOTIDE SEQUENCE</scope>
    <source>
        <strain evidence="1">CBS 107.79</strain>
    </source>
</reference>
<protein>
    <submittedName>
        <fullName evidence="1">Uncharacterized protein</fullName>
    </submittedName>
</protein>
<organism evidence="1 2">
    <name type="scientific">Bimuria novae-zelandiae CBS 107.79</name>
    <dbReference type="NCBI Taxonomy" id="1447943"/>
    <lineage>
        <taxon>Eukaryota</taxon>
        <taxon>Fungi</taxon>
        <taxon>Dikarya</taxon>
        <taxon>Ascomycota</taxon>
        <taxon>Pezizomycotina</taxon>
        <taxon>Dothideomycetes</taxon>
        <taxon>Pleosporomycetidae</taxon>
        <taxon>Pleosporales</taxon>
        <taxon>Massarineae</taxon>
        <taxon>Didymosphaeriaceae</taxon>
        <taxon>Bimuria</taxon>
    </lineage>
</organism>
<dbReference type="PROSITE" id="PS51257">
    <property type="entry name" value="PROKAR_LIPOPROTEIN"/>
    <property type="match status" value="1"/>
</dbReference>
<sequence>MRSLSVVFASSVTATFACSHVGMMVSLHMPRANHQHAEHNWVGYLVLSRLSWYAFDWSILLHVSLIPFRGVSPGEFDFCRKSVTLMKKLGYWLGYPQSVIHNDDRACDLECFPSPVPRSCLDEELKWKKI</sequence>
<gene>
    <name evidence="1" type="ORF">BU23DRAFT_336380</name>
</gene>
<evidence type="ECO:0000313" key="1">
    <source>
        <dbReference type="EMBL" id="KAF1965845.1"/>
    </source>
</evidence>
<evidence type="ECO:0000313" key="2">
    <source>
        <dbReference type="Proteomes" id="UP000800036"/>
    </source>
</evidence>